<comment type="caution">
    <text evidence="6">The sequence shown here is derived from an EMBL/GenBank/DDBJ whole genome shotgun (WGS) entry which is preliminary data.</text>
</comment>
<gene>
    <name evidence="6" type="ORF">J2S13_000851</name>
</gene>
<dbReference type="Pfam" id="PF00535">
    <property type="entry name" value="Glycos_transf_2"/>
    <property type="match status" value="1"/>
</dbReference>
<protein>
    <submittedName>
        <fullName evidence="6">GT2 family glycosyltransferase</fullName>
    </submittedName>
</protein>
<comment type="pathway">
    <text evidence="1">Cell wall biogenesis; cell wall polysaccharide biosynthesis.</text>
</comment>
<organism evidence="6 7">
    <name type="scientific">Oikeobacillus pervagus</name>
    <dbReference type="NCBI Taxonomy" id="1325931"/>
    <lineage>
        <taxon>Bacteria</taxon>
        <taxon>Bacillati</taxon>
        <taxon>Bacillota</taxon>
        <taxon>Bacilli</taxon>
        <taxon>Bacillales</taxon>
        <taxon>Bacillaceae</taxon>
        <taxon>Oikeobacillus</taxon>
    </lineage>
</organism>
<evidence type="ECO:0000256" key="1">
    <source>
        <dbReference type="ARBA" id="ARBA00004776"/>
    </source>
</evidence>
<evidence type="ECO:0000256" key="4">
    <source>
        <dbReference type="ARBA" id="ARBA00022679"/>
    </source>
</evidence>
<sequence>MMTMNAHDLTEQSPLTSIIIITRNGLSFTKECITSIFQHTKENFELVLIDNGSTDGTLEFLQTVPRARIISNKENKGFPGGCNQGLRIARGENIVLLNNDTVVTKDWLKRLIWSLNNHYSCGIIGPRSNFILPHQSIPQLSYKTMDQMHEFANEWSQKNEMKSYEVDNLSGVCMIFKRDLIDKIGGLDERFSPGYYEDTDFCIRALIYGTRLLVANDVFIHHYGSSSFKIDRIWQKKMIHQSEKKFFTKWSMTHLNEIRKVVARERPFSRERHYVPF</sequence>
<evidence type="ECO:0000256" key="2">
    <source>
        <dbReference type="ARBA" id="ARBA00006739"/>
    </source>
</evidence>
<dbReference type="CDD" id="cd04186">
    <property type="entry name" value="GT_2_like_c"/>
    <property type="match status" value="1"/>
</dbReference>
<evidence type="ECO:0000259" key="5">
    <source>
        <dbReference type="Pfam" id="PF00535"/>
    </source>
</evidence>
<dbReference type="InterPro" id="IPR029044">
    <property type="entry name" value="Nucleotide-diphossugar_trans"/>
</dbReference>
<dbReference type="PANTHER" id="PTHR43179:SF12">
    <property type="entry name" value="GALACTOFURANOSYLTRANSFERASE GLFT2"/>
    <property type="match status" value="1"/>
</dbReference>
<dbReference type="AlphaFoldDB" id="A0AAJ1WIB1"/>
<accession>A0AAJ1WIB1</accession>
<keyword evidence="3" id="KW-0328">Glycosyltransferase</keyword>
<evidence type="ECO:0000313" key="6">
    <source>
        <dbReference type="EMBL" id="MDQ0214455.1"/>
    </source>
</evidence>
<dbReference type="Proteomes" id="UP001237207">
    <property type="component" value="Unassembled WGS sequence"/>
</dbReference>
<name>A0AAJ1WIB1_9BACI</name>
<proteinExistence type="inferred from homology"/>
<dbReference type="GO" id="GO:0016757">
    <property type="term" value="F:glycosyltransferase activity"/>
    <property type="evidence" value="ECO:0007669"/>
    <property type="project" value="UniProtKB-KW"/>
</dbReference>
<reference evidence="6" key="1">
    <citation type="submission" date="2023-07" db="EMBL/GenBank/DDBJ databases">
        <title>Genomic Encyclopedia of Type Strains, Phase IV (KMG-IV): sequencing the most valuable type-strain genomes for metagenomic binning, comparative biology and taxonomic classification.</title>
        <authorList>
            <person name="Goeker M."/>
        </authorList>
    </citation>
    <scope>NUCLEOTIDE SEQUENCE</scope>
    <source>
        <strain evidence="6">DSM 23947</strain>
    </source>
</reference>
<keyword evidence="4" id="KW-0808">Transferase</keyword>
<evidence type="ECO:0000313" key="7">
    <source>
        <dbReference type="Proteomes" id="UP001237207"/>
    </source>
</evidence>
<dbReference type="InterPro" id="IPR001173">
    <property type="entry name" value="Glyco_trans_2-like"/>
</dbReference>
<dbReference type="SUPFAM" id="SSF53448">
    <property type="entry name" value="Nucleotide-diphospho-sugar transferases"/>
    <property type="match status" value="1"/>
</dbReference>
<comment type="similarity">
    <text evidence="2">Belongs to the glycosyltransferase 2 family.</text>
</comment>
<keyword evidence="7" id="KW-1185">Reference proteome</keyword>
<dbReference type="EMBL" id="JAUSUC010000007">
    <property type="protein sequence ID" value="MDQ0214455.1"/>
    <property type="molecule type" value="Genomic_DNA"/>
</dbReference>
<dbReference type="Gene3D" id="3.90.550.10">
    <property type="entry name" value="Spore Coat Polysaccharide Biosynthesis Protein SpsA, Chain A"/>
    <property type="match status" value="1"/>
</dbReference>
<evidence type="ECO:0000256" key="3">
    <source>
        <dbReference type="ARBA" id="ARBA00022676"/>
    </source>
</evidence>
<dbReference type="PANTHER" id="PTHR43179">
    <property type="entry name" value="RHAMNOSYLTRANSFERASE WBBL"/>
    <property type="match status" value="1"/>
</dbReference>
<feature type="domain" description="Glycosyltransferase 2-like" evidence="5">
    <location>
        <begin position="17"/>
        <end position="184"/>
    </location>
</feature>